<organism evidence="4 5">
    <name type="scientific">Mycobacterium ulcerans subsp. shinshuense</name>
    <dbReference type="NCBI Taxonomy" id="1124626"/>
    <lineage>
        <taxon>Bacteria</taxon>
        <taxon>Bacillati</taxon>
        <taxon>Actinomycetota</taxon>
        <taxon>Actinomycetes</taxon>
        <taxon>Mycobacteriales</taxon>
        <taxon>Mycobacteriaceae</taxon>
        <taxon>Mycobacterium</taxon>
        <taxon>Mycobacterium ulcerans group</taxon>
    </lineage>
</organism>
<gene>
    <name evidence="4" type="ORF">SHTP_2556</name>
</gene>
<reference evidence="4 5" key="1">
    <citation type="submission" date="2016-08" db="EMBL/GenBank/DDBJ databases">
        <title>Complete genome sequence of Mycobacterium shinshuense, a subspecies of M. ulcerans.</title>
        <authorList>
            <person name="Yoshida M."/>
            <person name="Ogura Y."/>
            <person name="Hayashi T."/>
            <person name="Hoshino Y."/>
        </authorList>
    </citation>
    <scope>NUCLEOTIDE SEQUENCE [LARGE SCALE GENOMIC DNA]</scope>
    <source>
        <strain evidence="5">ATCC 33728</strain>
    </source>
</reference>
<protein>
    <recommendedName>
        <fullName evidence="3">VWFA domain-containing protein</fullName>
    </recommendedName>
</protein>
<evidence type="ECO:0000313" key="4">
    <source>
        <dbReference type="EMBL" id="BAV41664.1"/>
    </source>
</evidence>
<evidence type="ECO:0000313" key="5">
    <source>
        <dbReference type="Proteomes" id="UP000218067"/>
    </source>
</evidence>
<dbReference type="RefSeq" id="WP_096370843.1">
    <property type="nucleotide sequence ID" value="NZ_AP017624.1"/>
</dbReference>
<evidence type="ECO:0000256" key="2">
    <source>
        <dbReference type="SAM" id="Phobius"/>
    </source>
</evidence>
<proteinExistence type="predicted"/>
<keyword evidence="2" id="KW-1133">Transmembrane helix</keyword>
<sequence length="735" mass="76166">MGRHSLPDPEDSADEPSDDHDAENQDWDDELTGQPGGGADSAAADPGAFAHPQTADSAGGYPYPGWEQPGDTVGHFGDQEADEDSADEDGYWADEQVFDESQYLEQDPYGADDRHPELGAEEYPDFGTHPDGPEPSDPKPAATPPPPLFRVAGHRGLRGWQGGHRSADGRRGVSVGVIVALVAVVVVVVGVIGWRFFGDVLSNRSQTAAARCVGGNDTVAVIADPSIADQVNDFADSYNASSGPIGDRCVSVAVNAADADAVITGFIGKWPSELGAQPGLWIPGSSVSAARLVQAAGKEAISDSRSLVTSPVLLAIRPELQQALGNQNWAALPGLQSDPNSMAGLKLPPWGSLRLALPVGGNGDATFLAGEAVAAASAPADAPPTAGIGAVRTLMATQPKLADGSLSEAMDALLKADDVAAAPVHAVITTEQQLFLRAQSLSDAKKKLSSWLPPGPVAVADYPAVLLNGSWLSQEQTTAASAFARYVHKPEQLAKLAKAGFRVDDVKPPSSPVTSFPALPAPLSVGDEGIRATLADAVAAPSMGVAATIMLDQSLSTDDGGKTRLTNIVAALQNRIKTLPPTSAVGLWTFDGREGRTEVPTGPLADPVNGQPRSAALNAALDKQYSSNGGAVSFTTLRMIYEDVQAHFRADQANSILVITGGPHTDQSLDGPGLENFIRTSADPAKPIAVNIIDFGADPDRKTWEAVAQLSGGSYQNLATSTGPNLAAAVDTFLS</sequence>
<feature type="region of interest" description="Disordered" evidence="1">
    <location>
        <begin position="1"/>
        <end position="87"/>
    </location>
</feature>
<dbReference type="Proteomes" id="UP000218067">
    <property type="component" value="Chromosome"/>
</dbReference>
<dbReference type="SUPFAM" id="SSF53300">
    <property type="entry name" value="vWA-like"/>
    <property type="match status" value="1"/>
</dbReference>
<dbReference type="Pfam" id="PF13531">
    <property type="entry name" value="SBP_bac_11"/>
    <property type="match status" value="1"/>
</dbReference>
<evidence type="ECO:0000256" key="1">
    <source>
        <dbReference type="SAM" id="MobiDB-lite"/>
    </source>
</evidence>
<dbReference type="InterPro" id="IPR036465">
    <property type="entry name" value="vWFA_dom_sf"/>
</dbReference>
<dbReference type="SMART" id="SM00327">
    <property type="entry name" value="VWA"/>
    <property type="match status" value="1"/>
</dbReference>
<feature type="compositionally biased region" description="Acidic residues" evidence="1">
    <location>
        <begin position="8"/>
        <end position="31"/>
    </location>
</feature>
<dbReference type="InterPro" id="IPR002035">
    <property type="entry name" value="VWF_A"/>
</dbReference>
<feature type="region of interest" description="Disordered" evidence="1">
    <location>
        <begin position="107"/>
        <end position="149"/>
    </location>
</feature>
<dbReference type="EMBL" id="AP017624">
    <property type="protein sequence ID" value="BAV41664.1"/>
    <property type="molecule type" value="Genomic_DNA"/>
</dbReference>
<dbReference type="AlphaFoldDB" id="A0A1B4Y3M9"/>
<name>A0A1B4Y3M9_MYCUL</name>
<feature type="domain" description="VWFA" evidence="3">
    <location>
        <begin position="544"/>
        <end position="735"/>
    </location>
</feature>
<dbReference type="Gene3D" id="3.40.50.410">
    <property type="entry name" value="von Willebrand factor, type A domain"/>
    <property type="match status" value="1"/>
</dbReference>
<keyword evidence="2" id="KW-0812">Transmembrane</keyword>
<feature type="transmembrane region" description="Helical" evidence="2">
    <location>
        <begin position="173"/>
        <end position="197"/>
    </location>
</feature>
<evidence type="ECO:0000259" key="3">
    <source>
        <dbReference type="SMART" id="SM00327"/>
    </source>
</evidence>
<dbReference type="GeneID" id="93437158"/>
<keyword evidence="2" id="KW-0472">Membrane</keyword>
<accession>A0A1B4Y3M9</accession>